<dbReference type="EMBL" id="CP019478">
    <property type="protein sequence ID" value="UQC86589.1"/>
    <property type="molecule type" value="Genomic_DNA"/>
</dbReference>
<dbReference type="Proteomes" id="UP000830671">
    <property type="component" value="Chromosome 6"/>
</dbReference>
<keyword evidence="2" id="KW-1185">Reference proteome</keyword>
<gene>
    <name evidence="1" type="ORF">CLUP02_12091</name>
</gene>
<dbReference type="AlphaFoldDB" id="A0A9Q8WKD4"/>
<evidence type="ECO:0000313" key="2">
    <source>
        <dbReference type="Proteomes" id="UP000830671"/>
    </source>
</evidence>
<dbReference type="RefSeq" id="XP_049148200.1">
    <property type="nucleotide sequence ID" value="XM_049291055.1"/>
</dbReference>
<sequence>MCSVPNTLYICIGRHLKENKSLGSPSDWTGLCVCSYSHVSLEILIWWIIDLCWHRFEWLNFNWLFNFLVVKGACTHRLVMNIFTQETAMIPSSRHSWSMEWNIEILNYQISSLTEGPNLSHNLYVKSKDQNHRPEMALRPLDKKIGKHGSILRIAAYAYHETAQSTLQCIFCSPKLGPGMAGPTHLQLHVGVLSYSHRSSGAESTASDKCDFEIRILLETARKPSPGGCVNRWITNVLAVKVRREACFRHCDPAERFSHPPLVRFRYPENLSVVQPHSPTCRLRFSQSPAKFAFPVFVFFSASLRGIHKEAGSSVNSVDITWSTAEISFPTPVRTNHNSTMEIQPSSPRHASYMDEAAISAKVSSTNPQSSLSLDDLG</sequence>
<reference evidence="1" key="1">
    <citation type="journal article" date="2021" name="Mol. Plant Microbe Interact.">
        <title>Complete Genome Sequence of the Plant-Pathogenic Fungus Colletotrichum lupini.</title>
        <authorList>
            <person name="Baroncelli R."/>
            <person name="Pensec F."/>
            <person name="Da Lio D."/>
            <person name="Boufleur T."/>
            <person name="Vicente I."/>
            <person name="Sarrocco S."/>
            <person name="Picot A."/>
            <person name="Baraldi E."/>
            <person name="Sukno S."/>
            <person name="Thon M."/>
            <person name="Le Floch G."/>
        </authorList>
    </citation>
    <scope>NUCLEOTIDE SEQUENCE</scope>
    <source>
        <strain evidence="1">IMI 504893</strain>
    </source>
</reference>
<evidence type="ECO:0000313" key="1">
    <source>
        <dbReference type="EMBL" id="UQC86589.1"/>
    </source>
</evidence>
<dbReference type="KEGG" id="clup:CLUP02_12091"/>
<organism evidence="1 2">
    <name type="scientific">Colletotrichum lupini</name>
    <dbReference type="NCBI Taxonomy" id="145971"/>
    <lineage>
        <taxon>Eukaryota</taxon>
        <taxon>Fungi</taxon>
        <taxon>Dikarya</taxon>
        <taxon>Ascomycota</taxon>
        <taxon>Pezizomycotina</taxon>
        <taxon>Sordariomycetes</taxon>
        <taxon>Hypocreomycetidae</taxon>
        <taxon>Glomerellales</taxon>
        <taxon>Glomerellaceae</taxon>
        <taxon>Colletotrichum</taxon>
        <taxon>Colletotrichum acutatum species complex</taxon>
    </lineage>
</organism>
<proteinExistence type="predicted"/>
<accession>A0A9Q8WKD4</accession>
<dbReference type="GeneID" id="73346065"/>
<protein>
    <submittedName>
        <fullName evidence="1">Uncharacterized protein</fullName>
    </submittedName>
</protein>
<name>A0A9Q8WKD4_9PEZI</name>